<dbReference type="PANTHER" id="PTHR22874">
    <property type="entry name" value="ACTIVATING MOLECULE IN BECN1-REGULATED AUTOPHAGY PROTEIN 1"/>
    <property type="match status" value="1"/>
</dbReference>
<feature type="region of interest" description="Disordered" evidence="45">
    <location>
        <begin position="657"/>
        <end position="706"/>
    </location>
</feature>
<comment type="pathway">
    <text evidence="8">Protein modification; protein ubiquitination.</text>
</comment>
<evidence type="ECO:0000256" key="33">
    <source>
        <dbReference type="ARBA" id="ARBA00023170"/>
    </source>
</evidence>
<dbReference type="GO" id="GO:0031410">
    <property type="term" value="C:cytoplasmic vesicle"/>
    <property type="evidence" value="ECO:0007669"/>
    <property type="project" value="UniProtKB-KW"/>
</dbReference>
<keyword evidence="24 44" id="KW-1133">Transmembrane helix</keyword>
<dbReference type="PROSITE" id="PS50294">
    <property type="entry name" value="WD_REPEATS_REGION"/>
    <property type="match status" value="1"/>
</dbReference>
<evidence type="ECO:0000256" key="8">
    <source>
        <dbReference type="ARBA" id="ARBA00004906"/>
    </source>
</evidence>
<comment type="subunit">
    <text evidence="40">Interacts with ARRB1 and ARRB2. Interacts with RACK1; the interaction regulates CHRM2 internalization.</text>
</comment>
<keyword evidence="23" id="KW-0965">Cell junction</keyword>
<feature type="region of interest" description="Disordered" evidence="45">
    <location>
        <begin position="1502"/>
        <end position="1570"/>
    </location>
</feature>
<evidence type="ECO:0000256" key="38">
    <source>
        <dbReference type="ARBA" id="ARBA00023306"/>
    </source>
</evidence>
<dbReference type="InterPro" id="IPR000995">
    <property type="entry name" value="Musac_Ach_rcpt"/>
</dbReference>
<feature type="region of interest" description="Disordered" evidence="45">
    <location>
        <begin position="515"/>
        <end position="554"/>
    </location>
</feature>
<dbReference type="FunFam" id="1.20.1070.10:FF:000041">
    <property type="entry name" value="Muscarinic acetylcholine receptor"/>
    <property type="match status" value="1"/>
</dbReference>
<evidence type="ECO:0000256" key="13">
    <source>
        <dbReference type="ARBA" id="ARBA00022499"/>
    </source>
</evidence>
<feature type="transmembrane region" description="Helical" evidence="44">
    <location>
        <begin position="1381"/>
        <end position="1406"/>
    </location>
</feature>
<feature type="region of interest" description="Disordered" evidence="45">
    <location>
        <begin position="970"/>
        <end position="989"/>
    </location>
</feature>
<evidence type="ECO:0000256" key="43">
    <source>
        <dbReference type="RuleBase" id="RU000688"/>
    </source>
</evidence>
<dbReference type="GO" id="GO:0005739">
    <property type="term" value="C:mitochondrion"/>
    <property type="evidence" value="ECO:0007669"/>
    <property type="project" value="UniProtKB-SubCell"/>
</dbReference>
<keyword evidence="37 44" id="KW-0628">Postsynaptic cell membrane</keyword>
<feature type="region of interest" description="Disordered" evidence="45">
    <location>
        <begin position="448"/>
        <end position="471"/>
    </location>
</feature>
<evidence type="ECO:0000256" key="6">
    <source>
        <dbReference type="ARBA" id="ARBA00004419"/>
    </source>
</evidence>
<feature type="compositionally biased region" description="Polar residues" evidence="45">
    <location>
        <begin position="1528"/>
        <end position="1538"/>
    </location>
</feature>
<evidence type="ECO:0000259" key="46">
    <source>
        <dbReference type="PROSITE" id="PS50262"/>
    </source>
</evidence>
<keyword evidence="31" id="KW-1015">Disulfide bond</keyword>
<feature type="region of interest" description="Disordered" evidence="45">
    <location>
        <begin position="1100"/>
        <end position="1222"/>
    </location>
</feature>
<sequence>MKVIPEKNAVRILWGRERGTRTFGAQRLLQELVEDKTRCMKWEGKRVELPDSPRSTFLLAFSPDRTLLASTHVNHNIYITEVKTGKCVHSLIGHRRTPWCVTFHPTISGLIASGCLDGEVRIWDLHGGSESWFTDSNNAIASLAFHPTAQLLLIATANEIHFWDWSRREPFAVVKTASEMERVRLVRFDPLGHYLLTAIVNPSNQQGDDEPEIPIDGTELSHYRQRALLQSQPVRRTPLLHNFLHMLSSRSSGIQTEPFQPPEQASPAPHDPGLLSRPSAFSTVQSSTAGNTLRNLSLGPPRRSLAGPLSGHPSRYHRDIAPGLTGSEWTRTVLSLNSRSEAESMPPPRTSASSVSLLSVLRQQEGGSQASVYTSATEGRGFPASGLAAESDGGNGSSQNNSGSIRHELQCDLRRFFLEYDRLQELDQSLSGEAPQAQQAQEMLNNNLESERPGPSHQPTPHSSENNSNLSRGHLNRCRACHNLLTFNNDTLRWERSTPNYSSGEASSSWQVPGTFEGMAAGGSQLPPLERTEGQTASSSRLELGSSAGPQEERTVGVAFNQETGHWERIYTQASRPGTVSQEALHQDLPEESAEEDSLRRRLLESSLISLSRYDGAGSREHPIYPDPARLSPAAYYAQRMIQYLSRRDSIRQRSMRYQQNRLRSSTSSSSSDNQGPSVEGTDLEFEDFEDSGDRSRHRAPRNARMSAPSLGRFVPRRFLLPEYLPYAGIFHERGQPGLATHSSVNRVLAGAVIGDGQSAVASNIANTTYRLQWWDFSKFDLPEISNASVNVLVQNCKIYNDASCDISADGQLLAAFIPSSQRGFPDEGILAVYSLAPHNLGEMLYTKRFGPNAISVSLSPMGRYVMVGLASRRILLHPSTEHMVAQVFRLQQAHGGETSMRRVFNVLYPMPADQRRHVSINSARWLPEPGLGLAYGTNKGDLVICRPEASSSGVEYYWDQLNETVFTVHSSSRSSERPGTSRATWRTDRDMGLMNAIGLQPRNPTTSVTSQGTQTLALQLQNAETQTEREIQEPGAAASGPGEGEGSDYGASGEDALSRIQRLMAEGGMTAVVQREQSTTMASMGGFGNNIIVSHRIHRSSQTGAEPGAARAPSPQPSTSRGLLPEAGQLAERGLSPRTASWERPATPGREPALPSSSSAPPPAPLPSTEGPTPPRCDLTNSNHLPDGRGEAAGPSGEPRDRAPHLMPLMRFSGSPPSSLVPDTVRPLPLSKMANFTPINSSSGNQSVRLVTSTHNRYETVEMVFIATVTGSLSLVTVVGNILVMLSIKVNRQLQTVNNYFLFSLACADLIIGAFSMNLYTVYIIKGYWPLGAVVCDLWLALDYVVSNASVMNLLIISFDRYFCVTKPLTYPARRTTKMAGLMIAAAWVLSFVLWAPAILFWQFVVGKRTVPDNQCFIQFLSNPAVTFGTAIAAFYLPVVIMTVLYVHISLASRSRVHKHRPEGPKEKKAKTLAFLKSPLMKQSIKKPPPQGDAAARGELRNGKLEEAPPPVLPPPPRPMADKDTSNESSSGSATQNTKERPPTELSTTEATTPATPAPPLQPRTLNPASKWSKIQIVTKQTGNECVTAIEIVPATPAGMRPAANVARKFASIARSQVRKKRQMAARERKVTRTIFAILLAFILTWTPYNVMVLVNTFCQSCIPETVWSIGYWLCYVNSTINPACYALCNATFKKTFRHLLLCQYRNIGTAR</sequence>
<dbReference type="EMBL" id="JAEMGP010000015">
    <property type="protein sequence ID" value="KAG5200023.1"/>
    <property type="molecule type" value="Genomic_DNA"/>
</dbReference>
<feature type="compositionally biased region" description="Polar residues" evidence="45">
    <location>
        <begin position="367"/>
        <end position="377"/>
    </location>
</feature>
<evidence type="ECO:0000256" key="11">
    <source>
        <dbReference type="ARBA" id="ARBA00022481"/>
    </source>
</evidence>
<dbReference type="SUPFAM" id="SSF81321">
    <property type="entry name" value="Family A G protein-coupled receptor-like"/>
    <property type="match status" value="1"/>
</dbReference>
<evidence type="ECO:0000256" key="36">
    <source>
        <dbReference type="ARBA" id="ARBA00023242"/>
    </source>
</evidence>
<feature type="compositionally biased region" description="Pro residues" evidence="45">
    <location>
        <begin position="1509"/>
        <end position="1520"/>
    </location>
</feature>
<comment type="function">
    <text evidence="44">The muscarinic acetylcholine receptor mediates various cellular responses, including inhibition of adenylate cyclase, breakdown of phosphoinositides and modulation of potassium channels through the action of G proteins.</text>
</comment>
<dbReference type="PROSITE" id="PS50262">
    <property type="entry name" value="G_PROTEIN_RECEP_F1_2"/>
    <property type="match status" value="1"/>
</dbReference>
<evidence type="ECO:0000256" key="19">
    <source>
        <dbReference type="ARBA" id="ARBA00022786"/>
    </source>
</evidence>
<dbReference type="GO" id="GO:0005634">
    <property type="term" value="C:nucleus"/>
    <property type="evidence" value="ECO:0007669"/>
    <property type="project" value="UniProtKB-SubCell"/>
</dbReference>
<keyword evidence="32" id="KW-0804">Transcription</keyword>
<dbReference type="PROSITE" id="PS00678">
    <property type="entry name" value="WD_REPEATS_1"/>
    <property type="match status" value="1"/>
</dbReference>
<dbReference type="GO" id="GO:0005856">
    <property type="term" value="C:cytoskeleton"/>
    <property type="evidence" value="ECO:0007669"/>
    <property type="project" value="UniProtKB-SubCell"/>
</dbReference>
<feature type="domain" description="G-protein coupled receptors family 1 profile" evidence="46">
    <location>
        <begin position="1281"/>
        <end position="1687"/>
    </location>
</feature>
<dbReference type="InterPro" id="IPR019775">
    <property type="entry name" value="WD40_repeat_CS"/>
</dbReference>
<dbReference type="Pfam" id="PF00400">
    <property type="entry name" value="WD40"/>
    <property type="match status" value="1"/>
</dbReference>
<evidence type="ECO:0000256" key="15">
    <source>
        <dbReference type="ARBA" id="ARBA00022574"/>
    </source>
</evidence>
<dbReference type="SMART" id="SM01381">
    <property type="entry name" value="7TM_GPCR_Srsx"/>
    <property type="match status" value="1"/>
</dbReference>
<dbReference type="GO" id="GO:0007399">
    <property type="term" value="P:nervous system development"/>
    <property type="evidence" value="ECO:0007669"/>
    <property type="project" value="UniProtKB-KW"/>
</dbReference>
<dbReference type="InterPro" id="IPR015943">
    <property type="entry name" value="WD40/YVTN_repeat-like_dom_sf"/>
</dbReference>
<evidence type="ECO:0000256" key="23">
    <source>
        <dbReference type="ARBA" id="ARBA00022949"/>
    </source>
</evidence>
<evidence type="ECO:0000256" key="26">
    <source>
        <dbReference type="ARBA" id="ARBA00023015"/>
    </source>
</evidence>
<dbReference type="GO" id="GO:0040012">
    <property type="term" value="P:regulation of locomotion"/>
    <property type="evidence" value="ECO:0007669"/>
    <property type="project" value="InterPro"/>
</dbReference>
<dbReference type="PRINTS" id="PR00237">
    <property type="entry name" value="GPCRRHODOPSN"/>
</dbReference>
<feature type="transmembrane region" description="Helical" evidence="44">
    <location>
        <begin position="1632"/>
        <end position="1650"/>
    </location>
</feature>
<dbReference type="PRINTS" id="PR00243">
    <property type="entry name" value="MUSCARINICR"/>
</dbReference>
<keyword evidence="34" id="KW-0206">Cytoskeleton</keyword>
<dbReference type="SMART" id="SM00320">
    <property type="entry name" value="WD40"/>
    <property type="match status" value="3"/>
</dbReference>
<dbReference type="GO" id="GO:0045211">
    <property type="term" value="C:postsynaptic membrane"/>
    <property type="evidence" value="ECO:0007669"/>
    <property type="project" value="UniProtKB-SubCell"/>
</dbReference>
<dbReference type="InterPro" id="IPR036322">
    <property type="entry name" value="WD40_repeat_dom_sf"/>
</dbReference>
<dbReference type="GO" id="GO:0016907">
    <property type="term" value="F:G protein-coupled acetylcholine receptor activity"/>
    <property type="evidence" value="ECO:0007669"/>
    <property type="project" value="UniProtKB-UniRule"/>
</dbReference>
<dbReference type="GO" id="GO:0005783">
    <property type="term" value="C:endoplasmic reticulum"/>
    <property type="evidence" value="ECO:0007669"/>
    <property type="project" value="UniProtKB-SubCell"/>
</dbReference>
<evidence type="ECO:0000256" key="12">
    <source>
        <dbReference type="ARBA" id="ARBA00022490"/>
    </source>
</evidence>
<evidence type="ECO:0000256" key="20">
    <source>
        <dbReference type="ARBA" id="ARBA00022824"/>
    </source>
</evidence>
<feature type="compositionally biased region" description="Low complexity" evidence="45">
    <location>
        <begin position="971"/>
        <end position="983"/>
    </location>
</feature>
<keyword evidence="22" id="KW-0524">Neurogenesis</keyword>
<evidence type="ECO:0000256" key="14">
    <source>
        <dbReference type="ARBA" id="ARBA00022553"/>
    </source>
</evidence>
<feature type="transmembrane region" description="Helical" evidence="44">
    <location>
        <begin position="1264"/>
        <end position="1289"/>
    </location>
</feature>
<feature type="compositionally biased region" description="Low complexity" evidence="45">
    <location>
        <begin position="1545"/>
        <end position="1556"/>
    </location>
</feature>
<dbReference type="Pfam" id="PF00001">
    <property type="entry name" value="7tm_1"/>
    <property type="match status" value="1"/>
</dbReference>
<evidence type="ECO:0000256" key="5">
    <source>
        <dbReference type="ARBA" id="ARBA00004246"/>
    </source>
</evidence>
<evidence type="ECO:0000256" key="1">
    <source>
        <dbReference type="ARBA" id="ARBA00004123"/>
    </source>
</evidence>
<keyword evidence="33 43" id="KW-0675">Receptor</keyword>
<evidence type="ECO:0000256" key="27">
    <source>
        <dbReference type="ARBA" id="ARBA00023018"/>
    </source>
</evidence>
<dbReference type="PROSITE" id="PS50082">
    <property type="entry name" value="WD_REPEATS_2"/>
    <property type="match status" value="1"/>
</dbReference>
<keyword evidence="30 44" id="KW-0472">Membrane</keyword>
<keyword evidence="28 43" id="KW-0297">G-protein coupled receptor</keyword>
<dbReference type="GO" id="GO:1990756">
    <property type="term" value="F:ubiquitin-like ligase-substrate adaptor activity"/>
    <property type="evidence" value="ECO:0007669"/>
    <property type="project" value="TreeGrafter"/>
</dbReference>
<keyword evidence="20" id="KW-0256">Endoplasmic reticulum</keyword>
<feature type="compositionally biased region" description="Polar residues" evidence="45">
    <location>
        <begin position="279"/>
        <end position="295"/>
    </location>
</feature>
<evidence type="ECO:0000256" key="21">
    <source>
        <dbReference type="ARBA" id="ARBA00022843"/>
    </source>
</evidence>
<comment type="similarity">
    <text evidence="41">Belongs to the WD repeat AMBRA1 family.</text>
</comment>
<dbReference type="GO" id="GO:0005925">
    <property type="term" value="C:focal adhesion"/>
    <property type="evidence" value="ECO:0007669"/>
    <property type="project" value="UniProtKB-SubCell"/>
</dbReference>
<dbReference type="GO" id="GO:0045591">
    <property type="term" value="P:positive regulation of regulatory T cell differentiation"/>
    <property type="evidence" value="ECO:0007669"/>
    <property type="project" value="UniProtKB-ARBA"/>
</dbReference>
<dbReference type="InterPro" id="IPR000276">
    <property type="entry name" value="GPCR_Rhodpsn"/>
</dbReference>
<keyword evidence="13" id="KW-1017">Isopeptide bond</keyword>
<evidence type="ECO:0000256" key="34">
    <source>
        <dbReference type="ARBA" id="ARBA00023212"/>
    </source>
</evidence>
<dbReference type="Proteomes" id="UP000664991">
    <property type="component" value="Chromosome 15"/>
</dbReference>
<evidence type="ECO:0000256" key="44">
    <source>
        <dbReference type="RuleBase" id="RU361191"/>
    </source>
</evidence>
<dbReference type="CDD" id="cd15298">
    <property type="entry name" value="7tmA_mAChR_M4"/>
    <property type="match status" value="1"/>
</dbReference>
<evidence type="ECO:0000256" key="39">
    <source>
        <dbReference type="ARBA" id="ARBA00023329"/>
    </source>
</evidence>
<organism evidence="47 48">
    <name type="scientific">Ovis aries</name>
    <name type="common">Sheep</name>
    <dbReference type="NCBI Taxonomy" id="9940"/>
    <lineage>
        <taxon>Eukaryota</taxon>
        <taxon>Metazoa</taxon>
        <taxon>Chordata</taxon>
        <taxon>Craniata</taxon>
        <taxon>Vertebrata</taxon>
        <taxon>Euteleostomi</taxon>
        <taxon>Mammalia</taxon>
        <taxon>Eutheria</taxon>
        <taxon>Laurasiatheria</taxon>
        <taxon>Artiodactyla</taxon>
        <taxon>Ruminantia</taxon>
        <taxon>Pecora</taxon>
        <taxon>Bovidae</taxon>
        <taxon>Caprinae</taxon>
        <taxon>Ovis</taxon>
    </lineage>
</organism>
<keyword evidence="17" id="KW-0677">Repeat</keyword>
<keyword evidence="12" id="KW-0963">Cytoplasm</keyword>
<dbReference type="SUPFAM" id="SSF50978">
    <property type="entry name" value="WD40 repeat-like"/>
    <property type="match status" value="1"/>
</dbReference>
<evidence type="ECO:0000256" key="17">
    <source>
        <dbReference type="ARBA" id="ARBA00022737"/>
    </source>
</evidence>
<keyword evidence="9" id="KW-0217">Developmental protein</keyword>
<keyword evidence="18" id="KW-0221">Differentiation</keyword>
<evidence type="ECO:0000256" key="32">
    <source>
        <dbReference type="ARBA" id="ARBA00023163"/>
    </source>
</evidence>
<dbReference type="PROSITE" id="PS00237">
    <property type="entry name" value="G_PROTEIN_RECEP_F1_1"/>
    <property type="match status" value="1"/>
</dbReference>
<feature type="repeat" description="WD" evidence="42">
    <location>
        <begin position="91"/>
        <end position="125"/>
    </location>
</feature>
<keyword evidence="38" id="KW-0131">Cell cycle</keyword>
<feature type="region of interest" description="Disordered" evidence="45">
    <location>
        <begin position="252"/>
        <end position="323"/>
    </location>
</feature>
<reference evidence="47 48" key="1">
    <citation type="submission" date="2020-12" db="EMBL/GenBank/DDBJ databases">
        <title>De novo assembly of Tibetan sheep genome.</title>
        <authorList>
            <person name="Li X."/>
        </authorList>
    </citation>
    <scope>NUCLEOTIDE SEQUENCE [LARGE SCALE GENOMIC DNA]</scope>
    <source>
        <tissue evidence="47">Heart</tissue>
    </source>
</reference>
<evidence type="ECO:0000256" key="31">
    <source>
        <dbReference type="ARBA" id="ARBA00023157"/>
    </source>
</evidence>
<dbReference type="GO" id="GO:0080008">
    <property type="term" value="C:Cul4-RING E3 ubiquitin ligase complex"/>
    <property type="evidence" value="ECO:0007669"/>
    <property type="project" value="TreeGrafter"/>
</dbReference>
<evidence type="ECO:0000256" key="35">
    <source>
        <dbReference type="ARBA" id="ARBA00023224"/>
    </source>
</evidence>
<keyword evidence="39" id="KW-0968">Cytoplasmic vesicle</keyword>
<evidence type="ECO:0000256" key="25">
    <source>
        <dbReference type="ARBA" id="ARBA00023006"/>
    </source>
</evidence>
<dbReference type="GO" id="GO:0030154">
    <property type="term" value="P:cell differentiation"/>
    <property type="evidence" value="ECO:0007669"/>
    <property type="project" value="UniProtKB-KW"/>
</dbReference>
<evidence type="ECO:0000256" key="24">
    <source>
        <dbReference type="ARBA" id="ARBA00022989"/>
    </source>
</evidence>
<evidence type="ECO:0000256" key="4">
    <source>
        <dbReference type="ARBA" id="ARBA00004245"/>
    </source>
</evidence>
<evidence type="ECO:0000256" key="3">
    <source>
        <dbReference type="ARBA" id="ARBA00004240"/>
    </source>
</evidence>
<keyword evidence="35 43" id="KW-0807">Transducer</keyword>
<gene>
    <name evidence="47" type="ORF">JEQ12_006502</name>
</gene>
<feature type="region of interest" description="Disordered" evidence="45">
    <location>
        <begin position="1022"/>
        <end position="1054"/>
    </location>
</feature>
<evidence type="ECO:0000256" key="42">
    <source>
        <dbReference type="PROSITE-ProRule" id="PRU00221"/>
    </source>
</evidence>
<protein>
    <recommendedName>
        <fullName evidence="44">Muscarinic acetylcholine receptor</fullName>
    </recommendedName>
</protein>
<dbReference type="GO" id="GO:0005776">
    <property type="term" value="C:autophagosome"/>
    <property type="evidence" value="ECO:0007669"/>
    <property type="project" value="UniProtKB-SubCell"/>
</dbReference>
<feature type="region of interest" description="Disordered" evidence="45">
    <location>
        <begin position="367"/>
        <end position="404"/>
    </location>
</feature>
<evidence type="ECO:0000256" key="28">
    <source>
        <dbReference type="ARBA" id="ARBA00023040"/>
    </source>
</evidence>
<feature type="compositionally biased region" description="Polar residues" evidence="45">
    <location>
        <begin position="457"/>
        <end position="471"/>
    </location>
</feature>
<keyword evidence="21" id="KW-0832">Ubl conjugation</keyword>
<evidence type="ECO:0000256" key="22">
    <source>
        <dbReference type="ARBA" id="ARBA00022902"/>
    </source>
</evidence>
<feature type="transmembrane region" description="Helical" evidence="44">
    <location>
        <begin position="1426"/>
        <end position="1450"/>
    </location>
</feature>
<dbReference type="FunFam" id="1.20.1070.10:FF:000038">
    <property type="entry name" value="Muscarinic acetylcholine receptor"/>
    <property type="match status" value="1"/>
</dbReference>
<evidence type="ECO:0000313" key="47">
    <source>
        <dbReference type="EMBL" id="KAG5200023.1"/>
    </source>
</evidence>
<evidence type="ECO:0000256" key="16">
    <source>
        <dbReference type="ARBA" id="ARBA00022692"/>
    </source>
</evidence>
<dbReference type="GO" id="GO:0010508">
    <property type="term" value="P:positive regulation of autophagy"/>
    <property type="evidence" value="ECO:0007669"/>
    <property type="project" value="UniProtKB-ARBA"/>
</dbReference>
<keyword evidence="26" id="KW-0805">Transcription regulation</keyword>
<keyword evidence="10 44" id="KW-1003">Cell membrane</keyword>
<keyword evidence="16 43" id="KW-0812">Transmembrane</keyword>
<evidence type="ECO:0000256" key="29">
    <source>
        <dbReference type="ARBA" id="ARBA00023128"/>
    </source>
</evidence>
<keyword evidence="29" id="KW-0496">Mitochondrion</keyword>
<feature type="compositionally biased region" description="Acidic residues" evidence="45">
    <location>
        <begin position="682"/>
        <end position="691"/>
    </location>
</feature>
<keyword evidence="11" id="KW-0488">Methylation</keyword>
<evidence type="ECO:0000313" key="48">
    <source>
        <dbReference type="Proteomes" id="UP000664991"/>
    </source>
</evidence>
<keyword evidence="14" id="KW-0597">Phosphoprotein</keyword>
<evidence type="ECO:0000256" key="18">
    <source>
        <dbReference type="ARBA" id="ARBA00022782"/>
    </source>
</evidence>
<accession>A0A835ZSM2</accession>
<dbReference type="PRINTS" id="PR00541">
    <property type="entry name" value="MUSCRINICM4R"/>
</dbReference>
<evidence type="ECO:0000256" key="2">
    <source>
        <dbReference type="ARBA" id="ARBA00004173"/>
    </source>
</evidence>
<keyword evidence="36" id="KW-0539">Nucleus</keyword>
<name>A0A835ZSM2_SHEEP</name>
<keyword evidence="15 42" id="KW-0853">WD repeat</keyword>
<dbReference type="InterPro" id="IPR001680">
    <property type="entry name" value="WD40_rpt"/>
</dbReference>
<evidence type="ECO:0000256" key="10">
    <source>
        <dbReference type="ARBA" id="ARBA00022475"/>
    </source>
</evidence>
<feature type="compositionally biased region" description="Polar residues" evidence="45">
    <location>
        <begin position="574"/>
        <end position="584"/>
    </location>
</feature>
<evidence type="ECO:0000256" key="30">
    <source>
        <dbReference type="ARBA" id="ARBA00023136"/>
    </source>
</evidence>
<evidence type="ECO:0000256" key="37">
    <source>
        <dbReference type="ARBA" id="ARBA00023257"/>
    </source>
</evidence>
<dbReference type="GO" id="GO:0000045">
    <property type="term" value="P:autophagosome assembly"/>
    <property type="evidence" value="ECO:0007669"/>
    <property type="project" value="TreeGrafter"/>
</dbReference>
<comment type="caution">
    <text evidence="47">The sequence shown here is derived from an EMBL/GenBank/DDBJ whole genome shotgun (WGS) entry which is preliminary data.</text>
</comment>
<comment type="subcellular location">
    <subcellularLocation>
        <location evidence="5">Cell junction</location>
        <location evidence="5">Focal adhesion</location>
    </subcellularLocation>
    <subcellularLocation>
        <location evidence="44">Cell membrane</location>
        <topology evidence="44">Multi-pass membrane protein</topology>
    </subcellularLocation>
    <subcellularLocation>
        <location evidence="44">Postsynaptic cell membrane</location>
        <topology evidence="44">Multi-pass membrane protein</topology>
    </subcellularLocation>
    <subcellularLocation>
        <location evidence="4">Cytoplasm</location>
        <location evidence="4">Cytoskeleton</location>
    </subcellularLocation>
    <subcellularLocation>
        <location evidence="7">Cytoplasm</location>
        <location evidence="7">Cytosol</location>
    </subcellularLocation>
    <subcellularLocation>
        <location evidence="6">Cytoplasmic vesicle</location>
        <location evidence="6">Autophagosome</location>
    </subcellularLocation>
    <subcellularLocation>
        <location evidence="3">Endoplasmic reticulum</location>
    </subcellularLocation>
    <subcellularLocation>
        <location evidence="2">Mitochondrion</location>
    </subcellularLocation>
    <subcellularLocation>
        <location evidence="1">Nucleus</location>
    </subcellularLocation>
</comment>
<evidence type="ECO:0000256" key="41">
    <source>
        <dbReference type="ARBA" id="ARBA00061691"/>
    </source>
</evidence>
<keyword evidence="27 44" id="KW-0770">Synapse</keyword>
<keyword evidence="25" id="KW-0072">Autophagy</keyword>
<evidence type="ECO:0000256" key="45">
    <source>
        <dbReference type="SAM" id="MobiDB-lite"/>
    </source>
</evidence>
<evidence type="ECO:0000256" key="7">
    <source>
        <dbReference type="ARBA" id="ARBA00004514"/>
    </source>
</evidence>
<dbReference type="InterPro" id="IPR001432">
    <property type="entry name" value="Musac_Ach_M4_rcpt"/>
</dbReference>
<dbReference type="PANTHER" id="PTHR22874:SF1">
    <property type="entry name" value="ACTIVATING MOLECULE IN BECN1-REGULATED AUTOPHAGY PROTEIN 1"/>
    <property type="match status" value="1"/>
</dbReference>
<dbReference type="FunFam" id="2.130.10.10:FF:000057">
    <property type="entry name" value="Activating molecule in BECN1-regulated autophagy protein 1 isoform X1"/>
    <property type="match status" value="1"/>
</dbReference>
<comment type="similarity">
    <text evidence="44">Belongs to the G-protein coupled receptor 1 family. Muscarinic acetylcholine receptor subfamily.</text>
</comment>
<evidence type="ECO:0000256" key="9">
    <source>
        <dbReference type="ARBA" id="ARBA00022473"/>
    </source>
</evidence>
<feature type="transmembrane region" description="Helical" evidence="44">
    <location>
        <begin position="1301"/>
        <end position="1327"/>
    </location>
</feature>
<dbReference type="InterPro" id="IPR017452">
    <property type="entry name" value="GPCR_Rhodpsn_7TM"/>
</dbReference>
<keyword evidence="19" id="KW-0833">Ubl conjugation pathway</keyword>
<dbReference type="Gene3D" id="1.20.1070.10">
    <property type="entry name" value="Rhodopsin 7-helix transmembrane proteins"/>
    <property type="match status" value="2"/>
</dbReference>
<comment type="caution">
    <text evidence="44">Lacks conserved residue(s) required for the propagation of feature annotation.</text>
</comment>
<dbReference type="GO" id="GO:0005829">
    <property type="term" value="C:cytosol"/>
    <property type="evidence" value="ECO:0007669"/>
    <property type="project" value="UniProtKB-SubCell"/>
</dbReference>
<dbReference type="Gene3D" id="2.130.10.10">
    <property type="entry name" value="YVTN repeat-like/Quinoprotein amine dehydrogenase"/>
    <property type="match status" value="1"/>
</dbReference>
<evidence type="ECO:0000256" key="40">
    <source>
        <dbReference type="ARBA" id="ARBA00046713"/>
    </source>
</evidence>
<dbReference type="GO" id="GO:0000423">
    <property type="term" value="P:mitophagy"/>
    <property type="evidence" value="ECO:0007669"/>
    <property type="project" value="TreeGrafter"/>
</dbReference>
<proteinExistence type="inferred from homology"/>
<feature type="transmembrane region" description="Helical" evidence="44">
    <location>
        <begin position="1339"/>
        <end position="1360"/>
    </location>
</feature>
<feature type="region of interest" description="Disordered" evidence="45">
    <location>
        <begin position="574"/>
        <end position="598"/>
    </location>
</feature>
<dbReference type="InterPro" id="IPR052596">
    <property type="entry name" value="AMBRA1_autophagy"/>
</dbReference>